<dbReference type="EMBL" id="FQ790305">
    <property type="protein sequence ID" value="CCD34250.1"/>
    <property type="molecule type" value="Genomic_DNA"/>
</dbReference>
<dbReference type="HOGENOM" id="CLU_3124822_0_0_1"/>
<proteinExistence type="predicted"/>
<reference evidence="2" key="1">
    <citation type="journal article" date="2011" name="PLoS Genet.">
        <title>Genomic analysis of the necrotrophic fungal pathogens Sclerotinia sclerotiorum and Botrytis cinerea.</title>
        <authorList>
            <person name="Amselem J."/>
            <person name="Cuomo C.A."/>
            <person name="van Kan J.A."/>
            <person name="Viaud M."/>
            <person name="Benito E.P."/>
            <person name="Couloux A."/>
            <person name="Coutinho P.M."/>
            <person name="de Vries R.P."/>
            <person name="Dyer P.S."/>
            <person name="Fillinger S."/>
            <person name="Fournier E."/>
            <person name="Gout L."/>
            <person name="Hahn M."/>
            <person name="Kohn L."/>
            <person name="Lapalu N."/>
            <person name="Plummer K.M."/>
            <person name="Pradier J.M."/>
            <person name="Quevillon E."/>
            <person name="Sharon A."/>
            <person name="Simon A."/>
            <person name="ten Have A."/>
            <person name="Tudzynski B."/>
            <person name="Tudzynski P."/>
            <person name="Wincker P."/>
            <person name="Andrew M."/>
            <person name="Anthouard V."/>
            <person name="Beever R.E."/>
            <person name="Beffa R."/>
            <person name="Benoit I."/>
            <person name="Bouzid O."/>
            <person name="Brault B."/>
            <person name="Chen Z."/>
            <person name="Choquer M."/>
            <person name="Collemare J."/>
            <person name="Cotton P."/>
            <person name="Danchin E.G."/>
            <person name="Da Silva C."/>
            <person name="Gautier A."/>
            <person name="Giraud C."/>
            <person name="Giraud T."/>
            <person name="Gonzalez C."/>
            <person name="Grossetete S."/>
            <person name="Guldener U."/>
            <person name="Henrissat B."/>
            <person name="Howlett B.J."/>
            <person name="Kodira C."/>
            <person name="Kretschmer M."/>
            <person name="Lappartient A."/>
            <person name="Leroch M."/>
            <person name="Levis C."/>
            <person name="Mauceli E."/>
            <person name="Neuveglise C."/>
            <person name="Oeser B."/>
            <person name="Pearson M."/>
            <person name="Poulain J."/>
            <person name="Poussereau N."/>
            <person name="Quesneville H."/>
            <person name="Rascle C."/>
            <person name="Schumacher J."/>
            <person name="Segurens B."/>
            <person name="Sexton A."/>
            <person name="Silva E."/>
            <person name="Sirven C."/>
            <person name="Soanes D.M."/>
            <person name="Talbot N.J."/>
            <person name="Templeton M."/>
            <person name="Yandava C."/>
            <person name="Yarden O."/>
            <person name="Zeng Q."/>
            <person name="Rollins J.A."/>
            <person name="Lebrun M.H."/>
            <person name="Dickman M."/>
        </authorList>
    </citation>
    <scope>NUCLEOTIDE SEQUENCE [LARGE SCALE GENOMIC DNA]</scope>
    <source>
        <strain evidence="2">T4</strain>
    </source>
</reference>
<organism evidence="1 2">
    <name type="scientific">Botryotinia fuckeliana (strain T4)</name>
    <name type="common">Noble rot fungus</name>
    <name type="synonym">Botrytis cinerea</name>
    <dbReference type="NCBI Taxonomy" id="999810"/>
    <lineage>
        <taxon>Eukaryota</taxon>
        <taxon>Fungi</taxon>
        <taxon>Dikarya</taxon>
        <taxon>Ascomycota</taxon>
        <taxon>Pezizomycotina</taxon>
        <taxon>Leotiomycetes</taxon>
        <taxon>Helotiales</taxon>
        <taxon>Sclerotiniaceae</taxon>
        <taxon>Botrytis</taxon>
    </lineage>
</organism>
<name>G2YAK9_BOTF4</name>
<evidence type="ECO:0000313" key="1">
    <source>
        <dbReference type="EMBL" id="CCD34250.1"/>
    </source>
</evidence>
<sequence length="50" mass="5826">MQSAPTTRLLPPLFGSEKTCPFDHNILLVIHQFKKVIEKELDPGKDCRFW</sequence>
<dbReference type="InParanoid" id="G2YAK9"/>
<dbReference type="Proteomes" id="UP000008177">
    <property type="component" value="Unplaced contigs"/>
</dbReference>
<evidence type="ECO:0000313" key="2">
    <source>
        <dbReference type="Proteomes" id="UP000008177"/>
    </source>
</evidence>
<dbReference type="AlphaFoldDB" id="G2YAK9"/>
<gene>
    <name evidence="1" type="ORF">BofuT4_uP103780.1</name>
</gene>
<accession>G2YAK9</accession>
<protein>
    <submittedName>
        <fullName evidence="1">Uncharacterized protein</fullName>
    </submittedName>
</protein>